<gene>
    <name evidence="1" type="ORF">ENSA5_55300</name>
</gene>
<dbReference type="RefSeq" id="WP_106394759.1">
    <property type="nucleotide sequence ID" value="NZ_PVNK01000242.1"/>
</dbReference>
<dbReference type="EMBL" id="PVNK01000242">
    <property type="protein sequence ID" value="PRP91413.1"/>
    <property type="molecule type" value="Genomic_DNA"/>
</dbReference>
<dbReference type="AlphaFoldDB" id="A0A2S9XEX1"/>
<reference evidence="1 2" key="1">
    <citation type="submission" date="2018-03" db="EMBL/GenBank/DDBJ databases">
        <title>Draft Genome Sequences of the Obligatory Marine Myxobacteria Enhygromyxa salina SWB005.</title>
        <authorList>
            <person name="Poehlein A."/>
            <person name="Moghaddam J.A."/>
            <person name="Harms H."/>
            <person name="Alanjari M."/>
            <person name="Koenig G.M."/>
            <person name="Daniel R."/>
            <person name="Schaeberle T.F."/>
        </authorList>
    </citation>
    <scope>NUCLEOTIDE SEQUENCE [LARGE SCALE GENOMIC DNA]</scope>
    <source>
        <strain evidence="1 2">SWB005</strain>
    </source>
</reference>
<proteinExistence type="predicted"/>
<protein>
    <submittedName>
        <fullName evidence="1">Uncharacterized protein</fullName>
    </submittedName>
</protein>
<sequence length="129" mass="14379">MQYLLVEDETTVELTGYLDGSDNLQFRHSTHNLTDNGDALQAEDRGTSIRIKLMDFVDGSTTWQISAEHEDPTGTINWSRGTDHAYYDFSVYMTDFQGVTITGTAAETKEKVIDIKTKPEGSLPDDALP</sequence>
<accession>A0A2S9XEX1</accession>
<comment type="caution">
    <text evidence="1">The sequence shown here is derived from an EMBL/GenBank/DDBJ whole genome shotgun (WGS) entry which is preliminary data.</text>
</comment>
<organism evidence="1 2">
    <name type="scientific">Enhygromyxa salina</name>
    <dbReference type="NCBI Taxonomy" id="215803"/>
    <lineage>
        <taxon>Bacteria</taxon>
        <taxon>Pseudomonadati</taxon>
        <taxon>Myxococcota</taxon>
        <taxon>Polyangia</taxon>
        <taxon>Nannocystales</taxon>
        <taxon>Nannocystaceae</taxon>
        <taxon>Enhygromyxa</taxon>
    </lineage>
</organism>
<evidence type="ECO:0000313" key="1">
    <source>
        <dbReference type="EMBL" id="PRP91413.1"/>
    </source>
</evidence>
<name>A0A2S9XEX1_9BACT</name>
<keyword evidence="2" id="KW-1185">Reference proteome</keyword>
<dbReference type="Proteomes" id="UP000237968">
    <property type="component" value="Unassembled WGS sequence"/>
</dbReference>
<evidence type="ECO:0000313" key="2">
    <source>
        <dbReference type="Proteomes" id="UP000237968"/>
    </source>
</evidence>